<evidence type="ECO:0000256" key="9">
    <source>
        <dbReference type="ARBA" id="ARBA00044632"/>
    </source>
</evidence>
<evidence type="ECO:0000256" key="8">
    <source>
        <dbReference type="ARBA" id="ARBA00023295"/>
    </source>
</evidence>
<sequence>MPMLDVGFETPSEMLTAAFAGFRSLPLPVAQLSLAAVLRCGQSFRWNIYPLLADQISPLNSSLPTHEYRLCLRDRVVCLRQSPDVLWYRSVFPGPTLPPSMTDIREAETLAWIEDYFQLHIDLNDLYDQWSERDPVFQAIKQRFAGIRILRQDPFENLMSFICSSNNNITRITKMVKSLCMHYSPPLLTLPPPALLDGSLAQEQAPPCVYHPFPPPSALAPTEVTSHLRSLGFGYRADFIQRTAQMLVETHGSTSSSGEVQEPAEKFLMSLRLLSTSEAREELLKFVGVGRKVADCILLMSLDKGEVIPVDTHVQQIAAKHYGLRAPAGKTNMTPKLYDEVSSKLTAIWGEYAGWAHCVRVRYCAKFHELQSLHRSYSPRISRHLSTTVYPRLHPHRRKRGQHLS</sequence>
<dbReference type="CDD" id="cd00056">
    <property type="entry name" value="ENDO3c"/>
    <property type="match status" value="1"/>
</dbReference>
<proteinExistence type="inferred from homology"/>
<dbReference type="EMBL" id="KV722355">
    <property type="protein sequence ID" value="OCH93382.1"/>
    <property type="molecule type" value="Genomic_DNA"/>
</dbReference>
<keyword evidence="6" id="KW-0456">Lyase</keyword>
<dbReference type="EC" id="4.2.99.18" evidence="2"/>
<dbReference type="AlphaFoldDB" id="A0A8E2J4W0"/>
<gene>
    <name evidence="11" type="ORF">OBBRIDRAFT_316929</name>
</gene>
<dbReference type="Proteomes" id="UP000250043">
    <property type="component" value="Unassembled WGS sequence"/>
</dbReference>
<evidence type="ECO:0000256" key="7">
    <source>
        <dbReference type="ARBA" id="ARBA00023268"/>
    </source>
</evidence>
<comment type="similarity">
    <text evidence="1">Belongs to the type-1 OGG1 family.</text>
</comment>
<dbReference type="Pfam" id="PF07934">
    <property type="entry name" value="OGG_N"/>
    <property type="match status" value="1"/>
</dbReference>
<keyword evidence="12" id="KW-1185">Reference proteome</keyword>
<keyword evidence="4" id="KW-0378">Hydrolase</keyword>
<evidence type="ECO:0000256" key="4">
    <source>
        <dbReference type="ARBA" id="ARBA00022801"/>
    </source>
</evidence>
<keyword evidence="3" id="KW-0227">DNA damage</keyword>
<feature type="domain" description="HhH-GPD" evidence="10">
    <location>
        <begin position="163"/>
        <end position="361"/>
    </location>
</feature>
<keyword evidence="7" id="KW-0511">Multifunctional enzyme</keyword>
<protein>
    <recommendedName>
        <fullName evidence="2">DNA-(apurinic or apyrimidinic site) lyase</fullName>
        <ecNumber evidence="2">4.2.99.18</ecNumber>
    </recommendedName>
</protein>
<evidence type="ECO:0000256" key="5">
    <source>
        <dbReference type="ARBA" id="ARBA00023204"/>
    </source>
</evidence>
<dbReference type="Gene3D" id="3.30.310.40">
    <property type="match status" value="1"/>
</dbReference>
<comment type="catalytic activity">
    <reaction evidence="9">
        <text>2'-deoxyribonucleotide-(2'-deoxyribose 5'-phosphate)-2'-deoxyribonucleotide-DNA = a 3'-end 2'-deoxyribonucleotide-(2,3-dehydro-2,3-deoxyribose 5'-phosphate)-DNA + a 5'-end 5'-phospho-2'-deoxyribonucleoside-DNA + H(+)</text>
        <dbReference type="Rhea" id="RHEA:66592"/>
        <dbReference type="Rhea" id="RHEA-COMP:13180"/>
        <dbReference type="Rhea" id="RHEA-COMP:16897"/>
        <dbReference type="Rhea" id="RHEA-COMP:17067"/>
        <dbReference type="ChEBI" id="CHEBI:15378"/>
        <dbReference type="ChEBI" id="CHEBI:136412"/>
        <dbReference type="ChEBI" id="CHEBI:157695"/>
        <dbReference type="ChEBI" id="CHEBI:167181"/>
        <dbReference type="EC" id="4.2.99.18"/>
    </reaction>
</comment>
<organism evidence="11 12">
    <name type="scientific">Obba rivulosa</name>
    <dbReference type="NCBI Taxonomy" id="1052685"/>
    <lineage>
        <taxon>Eukaryota</taxon>
        <taxon>Fungi</taxon>
        <taxon>Dikarya</taxon>
        <taxon>Basidiomycota</taxon>
        <taxon>Agaricomycotina</taxon>
        <taxon>Agaricomycetes</taxon>
        <taxon>Polyporales</taxon>
        <taxon>Gelatoporiaceae</taxon>
        <taxon>Obba</taxon>
    </lineage>
</organism>
<evidence type="ECO:0000313" key="11">
    <source>
        <dbReference type="EMBL" id="OCH93382.1"/>
    </source>
</evidence>
<dbReference type="InterPro" id="IPR012904">
    <property type="entry name" value="OGG_N"/>
</dbReference>
<dbReference type="SUPFAM" id="SSF48150">
    <property type="entry name" value="DNA-glycosylase"/>
    <property type="match status" value="1"/>
</dbReference>
<evidence type="ECO:0000256" key="6">
    <source>
        <dbReference type="ARBA" id="ARBA00023239"/>
    </source>
</evidence>
<dbReference type="Gene3D" id="1.10.1670.10">
    <property type="entry name" value="Helix-hairpin-Helix base-excision DNA repair enzymes (C-terminal)"/>
    <property type="match status" value="1"/>
</dbReference>
<keyword evidence="5" id="KW-0234">DNA repair</keyword>
<dbReference type="GO" id="GO:0005634">
    <property type="term" value="C:nucleus"/>
    <property type="evidence" value="ECO:0007669"/>
    <property type="project" value="TreeGrafter"/>
</dbReference>
<dbReference type="SUPFAM" id="SSF55945">
    <property type="entry name" value="TATA-box binding protein-like"/>
    <property type="match status" value="1"/>
</dbReference>
<dbReference type="GO" id="GO:0034039">
    <property type="term" value="F:8-oxo-7,8-dihydroguanine DNA N-glycosylase activity"/>
    <property type="evidence" value="ECO:0007669"/>
    <property type="project" value="TreeGrafter"/>
</dbReference>
<dbReference type="Pfam" id="PF00730">
    <property type="entry name" value="HhH-GPD"/>
    <property type="match status" value="1"/>
</dbReference>
<dbReference type="SMART" id="SM00478">
    <property type="entry name" value="ENDO3c"/>
    <property type="match status" value="1"/>
</dbReference>
<evidence type="ECO:0000256" key="2">
    <source>
        <dbReference type="ARBA" id="ARBA00012720"/>
    </source>
</evidence>
<dbReference type="InterPro" id="IPR052054">
    <property type="entry name" value="Oxidative_DNA_repair_enzyme"/>
</dbReference>
<evidence type="ECO:0000256" key="3">
    <source>
        <dbReference type="ARBA" id="ARBA00022763"/>
    </source>
</evidence>
<dbReference type="OrthoDB" id="238681at2759"/>
<name>A0A8E2J4W0_9APHY</name>
<reference evidence="11 12" key="1">
    <citation type="submission" date="2016-07" db="EMBL/GenBank/DDBJ databases">
        <title>Draft genome of the white-rot fungus Obba rivulosa 3A-2.</title>
        <authorList>
            <consortium name="DOE Joint Genome Institute"/>
            <person name="Miettinen O."/>
            <person name="Riley R."/>
            <person name="Acob R."/>
            <person name="Barry K."/>
            <person name="Cullen D."/>
            <person name="De Vries R."/>
            <person name="Hainaut M."/>
            <person name="Hatakka A."/>
            <person name="Henrissat B."/>
            <person name="Hilden K."/>
            <person name="Kuo R."/>
            <person name="Labutti K."/>
            <person name="Lipzen A."/>
            <person name="Makela M.R."/>
            <person name="Sandor L."/>
            <person name="Spatafora J.W."/>
            <person name="Grigoriev I.V."/>
            <person name="Hibbett D.S."/>
        </authorList>
    </citation>
    <scope>NUCLEOTIDE SEQUENCE [LARGE SCALE GENOMIC DNA]</scope>
    <source>
        <strain evidence="11 12">3A-2</strain>
    </source>
</reference>
<dbReference type="PANTHER" id="PTHR10242:SF2">
    <property type="entry name" value="N-GLYCOSYLASE_DNA LYASE"/>
    <property type="match status" value="1"/>
</dbReference>
<dbReference type="GO" id="GO:0006289">
    <property type="term" value="P:nucleotide-excision repair"/>
    <property type="evidence" value="ECO:0007669"/>
    <property type="project" value="InterPro"/>
</dbReference>
<evidence type="ECO:0000259" key="10">
    <source>
        <dbReference type="SMART" id="SM00478"/>
    </source>
</evidence>
<accession>A0A8E2J4W0</accession>
<dbReference type="GO" id="GO:0006285">
    <property type="term" value="P:base-excision repair, AP site formation"/>
    <property type="evidence" value="ECO:0007669"/>
    <property type="project" value="TreeGrafter"/>
</dbReference>
<dbReference type="GO" id="GO:0140078">
    <property type="term" value="F:class I DNA-(apurinic or apyrimidinic site) endonuclease activity"/>
    <property type="evidence" value="ECO:0007669"/>
    <property type="project" value="UniProtKB-EC"/>
</dbReference>
<dbReference type="InterPro" id="IPR011257">
    <property type="entry name" value="DNA_glycosylase"/>
</dbReference>
<evidence type="ECO:0000256" key="1">
    <source>
        <dbReference type="ARBA" id="ARBA00010679"/>
    </source>
</evidence>
<dbReference type="Gene3D" id="1.10.340.30">
    <property type="entry name" value="Hypothetical protein, domain 2"/>
    <property type="match status" value="1"/>
</dbReference>
<keyword evidence="8" id="KW-0326">Glycosidase</keyword>
<evidence type="ECO:0000313" key="12">
    <source>
        <dbReference type="Proteomes" id="UP000250043"/>
    </source>
</evidence>
<dbReference type="InterPro" id="IPR003265">
    <property type="entry name" value="HhH-GPD_domain"/>
</dbReference>
<dbReference type="InterPro" id="IPR023170">
    <property type="entry name" value="HhH_base_excis_C"/>
</dbReference>
<dbReference type="PANTHER" id="PTHR10242">
    <property type="entry name" value="8-OXOGUANINE DNA GLYCOSYLASE"/>
    <property type="match status" value="1"/>
</dbReference>
<dbReference type="GO" id="GO:0003684">
    <property type="term" value="F:damaged DNA binding"/>
    <property type="evidence" value="ECO:0007669"/>
    <property type="project" value="InterPro"/>
</dbReference>